<dbReference type="EMBL" id="LAZR01047758">
    <property type="protein sequence ID" value="KKK93474.1"/>
    <property type="molecule type" value="Genomic_DNA"/>
</dbReference>
<comment type="caution">
    <text evidence="2">The sequence shown here is derived from an EMBL/GenBank/DDBJ whole genome shotgun (WGS) entry which is preliminary data.</text>
</comment>
<organism evidence="2">
    <name type="scientific">marine sediment metagenome</name>
    <dbReference type="NCBI Taxonomy" id="412755"/>
    <lineage>
        <taxon>unclassified sequences</taxon>
        <taxon>metagenomes</taxon>
        <taxon>ecological metagenomes</taxon>
    </lineage>
</organism>
<evidence type="ECO:0000313" key="2">
    <source>
        <dbReference type="EMBL" id="KKK93474.1"/>
    </source>
</evidence>
<feature type="region of interest" description="Disordered" evidence="1">
    <location>
        <begin position="53"/>
        <end position="77"/>
    </location>
</feature>
<dbReference type="AlphaFoldDB" id="A0A0F9BSS0"/>
<evidence type="ECO:0000256" key="1">
    <source>
        <dbReference type="SAM" id="MobiDB-lite"/>
    </source>
</evidence>
<sequence>METTKEQVQAWVREEQAKIDAERQEACDHKTSGTLNDGVLTCDTCGKVLVFDPDADERGPGPSEHDKRHFETLRKDT</sequence>
<protein>
    <submittedName>
        <fullName evidence="2">Uncharacterized protein</fullName>
    </submittedName>
</protein>
<reference evidence="2" key="1">
    <citation type="journal article" date="2015" name="Nature">
        <title>Complex archaea that bridge the gap between prokaryotes and eukaryotes.</title>
        <authorList>
            <person name="Spang A."/>
            <person name="Saw J.H."/>
            <person name="Jorgensen S.L."/>
            <person name="Zaremba-Niedzwiedzka K."/>
            <person name="Martijn J."/>
            <person name="Lind A.E."/>
            <person name="van Eijk R."/>
            <person name="Schleper C."/>
            <person name="Guy L."/>
            <person name="Ettema T.J."/>
        </authorList>
    </citation>
    <scope>NUCLEOTIDE SEQUENCE</scope>
</reference>
<proteinExistence type="predicted"/>
<gene>
    <name evidence="2" type="ORF">LCGC14_2692500</name>
</gene>
<name>A0A0F9BSS0_9ZZZZ</name>
<accession>A0A0F9BSS0</accession>
<feature type="compositionally biased region" description="Basic and acidic residues" evidence="1">
    <location>
        <begin position="56"/>
        <end position="77"/>
    </location>
</feature>